<name>A0A329R2W1_9ACTN</name>
<feature type="transmembrane region" description="Helical" evidence="6">
    <location>
        <begin position="543"/>
        <end position="562"/>
    </location>
</feature>
<feature type="transmembrane region" description="Helical" evidence="6">
    <location>
        <begin position="219"/>
        <end position="239"/>
    </location>
</feature>
<keyword evidence="9" id="KW-1185">Reference proteome</keyword>
<dbReference type="InterPro" id="IPR004869">
    <property type="entry name" value="MMPL_dom"/>
</dbReference>
<proteinExistence type="predicted"/>
<sequence>MTELPPGVERPGAEVPPRPGILGSLAGVAFRYRGRVVIAWLIAIAAAVGLSSAFAGDFAADYSAPGSDSQQAQELLNERFPEFAGDTVDVVVRADDVTAPDVRADVGVLLDELSGAPHVARVSDPYDEPGAIAPDGQTLIAQLGLTSDNGADVPEEHSERLLAAAEDAERPGLEIALGGESIMWAEQGEVGSEGIALIAAAIILLITFGSVVAAGLPLLVALGGLGVSAMLTGVIAAVIEVPEWSTALATMLGIALGIDYVLLMVTRFREWRVAGLNTERATVATLDTAGRAVIVAGSTVVISMLGLFAMGLSFMRGAAVVTIVAVLVVMAAATTLFPAVLGYLGHRIERLRLPLGRRRLARTAEGGHVEPSRTWLRWGQLIERHGLLGTIAGVGLLLALAAPFLGARFGFPDAGNEIEEKSVRQAYDMTTEAFGAGANGPLLLAVDLTGMRDERGLSALVESIGETPGVAAVNPPTLNDAGDAAVVTVIPTTGPQDAETEQVVQTLRDDVIPTATSDTGVTAYVGGVTATAIDSTDNIVDRIPILIGGVVLLSMMLLLVAFRSVVIPVTAAVMNLLSVAAAYGVVALALEGGWFGQLIGIDTQTPMPAFIPVLIFAVLFGLSMDYEVFLISRMRESWVRTGNNGRAIIDGLAGTGRVITAAAAIMVAVFAAFVPSDEVFLKVIGVGMAAAIFIDATVVRMLLVPAVMHLFGRANWWLPGTWERRIPQLHVEGRPEVHLPAPKKDLEPVG</sequence>
<feature type="transmembrane region" description="Helical" evidence="6">
    <location>
        <begin position="610"/>
        <end position="631"/>
    </location>
</feature>
<feature type="transmembrane region" description="Helical" evidence="6">
    <location>
        <begin position="386"/>
        <end position="406"/>
    </location>
</feature>
<feature type="transmembrane region" description="Helical" evidence="6">
    <location>
        <begin position="194"/>
        <end position="212"/>
    </location>
</feature>
<reference evidence="8 9" key="1">
    <citation type="submission" date="2018-06" db="EMBL/GenBank/DDBJ databases">
        <title>Phytoactinopolyspora halophila sp. nov., a novel halophilic actinomycete isolated from a saline soil in China.</title>
        <authorList>
            <person name="Tang S.-K."/>
        </authorList>
    </citation>
    <scope>NUCLEOTIDE SEQUENCE [LARGE SCALE GENOMIC DNA]</scope>
    <source>
        <strain evidence="8 9">YIM 96934</strain>
    </source>
</reference>
<feature type="transmembrane region" description="Helical" evidence="6">
    <location>
        <begin position="245"/>
        <end position="268"/>
    </location>
</feature>
<dbReference type="Pfam" id="PF03176">
    <property type="entry name" value="MMPL"/>
    <property type="match status" value="2"/>
</dbReference>
<comment type="subcellular location">
    <subcellularLocation>
        <location evidence="1">Cell membrane</location>
        <topology evidence="1">Multi-pass membrane protein</topology>
    </subcellularLocation>
</comment>
<dbReference type="PANTHER" id="PTHR33406:SF13">
    <property type="entry name" value="MEMBRANE PROTEIN YDFJ"/>
    <property type="match status" value="1"/>
</dbReference>
<evidence type="ECO:0000313" key="8">
    <source>
        <dbReference type="EMBL" id="RAW18920.1"/>
    </source>
</evidence>
<dbReference type="InterPro" id="IPR050545">
    <property type="entry name" value="Mycobact_MmpL"/>
</dbReference>
<organism evidence="8 9">
    <name type="scientific">Phytoactinopolyspora halophila</name>
    <dbReference type="NCBI Taxonomy" id="1981511"/>
    <lineage>
        <taxon>Bacteria</taxon>
        <taxon>Bacillati</taxon>
        <taxon>Actinomycetota</taxon>
        <taxon>Actinomycetes</taxon>
        <taxon>Jiangellales</taxon>
        <taxon>Jiangellaceae</taxon>
        <taxon>Phytoactinopolyspora</taxon>
    </lineage>
</organism>
<dbReference type="GO" id="GO:0005886">
    <property type="term" value="C:plasma membrane"/>
    <property type="evidence" value="ECO:0007669"/>
    <property type="project" value="UniProtKB-SubCell"/>
</dbReference>
<keyword evidence="4 6" id="KW-1133">Transmembrane helix</keyword>
<dbReference type="Proteomes" id="UP000250462">
    <property type="component" value="Unassembled WGS sequence"/>
</dbReference>
<keyword evidence="5 6" id="KW-0472">Membrane</keyword>
<accession>A0A329R2W1</accession>
<feature type="transmembrane region" description="Helical" evidence="6">
    <location>
        <begin position="679"/>
        <end position="703"/>
    </location>
</feature>
<evidence type="ECO:0000256" key="1">
    <source>
        <dbReference type="ARBA" id="ARBA00004651"/>
    </source>
</evidence>
<feature type="transmembrane region" description="Helical" evidence="6">
    <location>
        <begin position="652"/>
        <end position="673"/>
    </location>
</feature>
<evidence type="ECO:0000256" key="3">
    <source>
        <dbReference type="ARBA" id="ARBA00022692"/>
    </source>
</evidence>
<dbReference type="OrthoDB" id="7051771at2"/>
<feature type="transmembrane region" description="Helical" evidence="6">
    <location>
        <begin position="36"/>
        <end position="55"/>
    </location>
</feature>
<dbReference type="Gene3D" id="1.20.1640.10">
    <property type="entry name" value="Multidrug efflux transporter AcrB transmembrane domain"/>
    <property type="match status" value="2"/>
</dbReference>
<feature type="transmembrane region" description="Helical" evidence="6">
    <location>
        <begin position="569"/>
        <end position="590"/>
    </location>
</feature>
<comment type="caution">
    <text evidence="8">The sequence shown here is derived from an EMBL/GenBank/DDBJ whole genome shotgun (WGS) entry which is preliminary data.</text>
</comment>
<protein>
    <submittedName>
        <fullName evidence="8">MMPL family transporter</fullName>
    </submittedName>
</protein>
<feature type="domain" description="Membrane transport protein MMPL" evidence="7">
    <location>
        <begin position="449"/>
        <end position="722"/>
    </location>
</feature>
<evidence type="ECO:0000256" key="2">
    <source>
        <dbReference type="ARBA" id="ARBA00022475"/>
    </source>
</evidence>
<keyword evidence="2" id="KW-1003">Cell membrane</keyword>
<keyword evidence="3 6" id="KW-0812">Transmembrane</keyword>
<evidence type="ECO:0000259" key="7">
    <source>
        <dbReference type="Pfam" id="PF03176"/>
    </source>
</evidence>
<evidence type="ECO:0000256" key="5">
    <source>
        <dbReference type="ARBA" id="ARBA00023136"/>
    </source>
</evidence>
<feature type="domain" description="Membrane transport protein MMPL" evidence="7">
    <location>
        <begin position="62"/>
        <end position="384"/>
    </location>
</feature>
<feature type="transmembrane region" description="Helical" evidence="6">
    <location>
        <begin position="318"/>
        <end position="344"/>
    </location>
</feature>
<evidence type="ECO:0000256" key="6">
    <source>
        <dbReference type="SAM" id="Phobius"/>
    </source>
</evidence>
<feature type="transmembrane region" description="Helical" evidence="6">
    <location>
        <begin position="289"/>
        <end position="312"/>
    </location>
</feature>
<dbReference type="RefSeq" id="WP_112256631.1">
    <property type="nucleotide sequence ID" value="NZ_QMIG01000001.1"/>
</dbReference>
<dbReference type="EMBL" id="QMIG01000001">
    <property type="protein sequence ID" value="RAW18920.1"/>
    <property type="molecule type" value="Genomic_DNA"/>
</dbReference>
<gene>
    <name evidence="8" type="ORF">DPM12_02450</name>
</gene>
<evidence type="ECO:0000256" key="4">
    <source>
        <dbReference type="ARBA" id="ARBA00022989"/>
    </source>
</evidence>
<dbReference type="PANTHER" id="PTHR33406">
    <property type="entry name" value="MEMBRANE PROTEIN MJ1562-RELATED"/>
    <property type="match status" value="1"/>
</dbReference>
<dbReference type="SUPFAM" id="SSF82866">
    <property type="entry name" value="Multidrug efflux transporter AcrB transmembrane domain"/>
    <property type="match status" value="2"/>
</dbReference>
<evidence type="ECO:0000313" key="9">
    <source>
        <dbReference type="Proteomes" id="UP000250462"/>
    </source>
</evidence>
<dbReference type="AlphaFoldDB" id="A0A329R2W1"/>